<sequence length="1379" mass="152554">MEEPYTETLDSVFTRLNLYSIDLLELLRNPKQKSASFLPEMADLLRRTPPEALQSCFDYTLFPLLLLLDAAVECRKEKKVDSGESLGALEISDRVAEGVLMCIEALLNKCHLGSVDQMVMLLKKLPYGAMLSPLEASEEFRGGIIRCLRAMLLRLQQCSVGSCSCKQTILLPTMIPITSLEVDYKTSMSNLAEPKECLLAFLQSQNASAAVGHWLSLLLQAAEVEASRGHRGSANLRREAFLTLRVLVAKVGSADALAFFLPGIVSRFARTLHVSKNMISGPAGSTLSIEHAVLGLTEFLMIVLNDKENLCEPQVSGNETTGFCPSDSNSTESVLALLRDLPINMQNQTTNIINPLVKDGDKGKSNNYHSDARSLHVQRTKEWIDETVKNVDKLLSATFPHLCVHPADKARKALVDGMRGLLFNCSYTLKRSKLLLLDCLCLLVCDDAVIVSEAAKESLESLFMQGRSLITEQEISEIFTRLIEKLPRVVLGSEETVALSHARRLLVLIYYAGPELVINHFLRSPVNAACIVECLALSLSPNSQFSGSVDKLISSKPLSVGYLFSIAELKAGAHLKDLSHGFDSFPSLASKISVIQDNDLHNPMHVHSSDYELPHIPPWFVHVGSQKLYLALAGIVRLIGLSTVAGQKPCVSLSVLVDILLDHLRKLISDLRTTDFSKDGWRAWYFQRGSGQLMRQTSAAVCMLNEIIYGLSDQSINLYLRLFSRAEETVETSCSVVWRILYENGTKDQIIHSIGSILHEYLSTEVWELPVDQHSPVLENETDNLPLHFFRDTTMLHQVIIDGIGICGILLGKDFERSGFMHSSLYMLLQKLISSSIPIRIASDAVLKVLAAASGSVTVAQLVVANADYIVDSMCRQLRHLDLNPHVPDVLASMLSYIGAAQDILPLLEEPLYRALIGGFLIKQFCSENASIILLILMISQKTMYAINKFWPRSAMRAVSLELEVLGRHEHPHLTVSFLKAVGEITKASKCEACRLPDEAQSFYAEVNSQVHIIQTMVKMNQNGNSVLSENLELNPKSDYLSLEYWEDSLCKMNEMRRYRRIVGSLAGSCLTAATPLLSSLKGPACLVALDIVENAVISIAKVEEAYKHEKQTKAAIEKAIHLLSFNDLEDAMDAADEDVDENRLLPAMNKIWPYFIICLKNKISVSVVKKCTSVLSIAIKISGGDFFVRRFHNDGPVIWKLLTVSPFRRKPLQSKDERAIVLPYRANSPSTEEPMAEISHQKIQASVLEMIAEISSNKRSATALESVLKKVSGLVVGIACNSTTGLLREAALKALEGLSSIDPDLIWLLLADVYYSLNKKETSAPPCNDLSGISQLLPPPLSSKEYLYVLYGGESFGHDIDPLAVEMAFKRIDTEISV</sequence>
<accession>A0A6P5FK44</accession>
<feature type="domain" description="TTI1 C-terminal TPR" evidence="2">
    <location>
        <begin position="1104"/>
        <end position="1308"/>
    </location>
</feature>
<dbReference type="Pfam" id="PF21547">
    <property type="entry name" value="TTI1"/>
    <property type="match status" value="1"/>
</dbReference>
<dbReference type="Pfam" id="PF24173">
    <property type="entry name" value="TPR_TTI1_N"/>
    <property type="match status" value="1"/>
</dbReference>
<dbReference type="PANTHER" id="PTHR18460:SF3">
    <property type="entry name" value="TELO2-INTERACTING PROTEIN 1 HOMOLOG"/>
    <property type="match status" value="1"/>
</dbReference>
<dbReference type="InterPro" id="IPR057567">
    <property type="entry name" value="TPR_TTI1_C"/>
</dbReference>
<dbReference type="InterPro" id="IPR052587">
    <property type="entry name" value="TELO2-interacting_protein_1"/>
</dbReference>
<proteinExistence type="predicted"/>
<keyword evidence="3" id="KW-1185">Reference proteome</keyword>
<organism evidence="3 4">
    <name type="scientific">Ananas comosus</name>
    <name type="common">Pineapple</name>
    <name type="synonym">Ananas ananas</name>
    <dbReference type="NCBI Taxonomy" id="4615"/>
    <lineage>
        <taxon>Eukaryota</taxon>
        <taxon>Viridiplantae</taxon>
        <taxon>Streptophyta</taxon>
        <taxon>Embryophyta</taxon>
        <taxon>Tracheophyta</taxon>
        <taxon>Spermatophyta</taxon>
        <taxon>Magnoliopsida</taxon>
        <taxon>Liliopsida</taxon>
        <taxon>Poales</taxon>
        <taxon>Bromeliaceae</taxon>
        <taxon>Bromelioideae</taxon>
        <taxon>Ananas</taxon>
    </lineage>
</organism>
<evidence type="ECO:0000259" key="1">
    <source>
        <dbReference type="Pfam" id="PF24173"/>
    </source>
</evidence>
<dbReference type="InterPro" id="IPR016024">
    <property type="entry name" value="ARM-type_fold"/>
</dbReference>
<reference evidence="4" key="2">
    <citation type="submission" date="2025-08" db="UniProtKB">
        <authorList>
            <consortium name="RefSeq"/>
        </authorList>
    </citation>
    <scope>IDENTIFICATION</scope>
    <source>
        <tissue evidence="4">Leaf</tissue>
    </source>
</reference>
<protein>
    <submittedName>
        <fullName evidence="4">Uncharacterized protein LOC109713762 isoform X1</fullName>
    </submittedName>
</protein>
<dbReference type="Proteomes" id="UP000515123">
    <property type="component" value="Linkage group 8"/>
</dbReference>
<dbReference type="InterPro" id="IPR057566">
    <property type="entry name" value="TPR_TTI1_N"/>
</dbReference>
<dbReference type="SUPFAM" id="SSF48371">
    <property type="entry name" value="ARM repeat"/>
    <property type="match status" value="1"/>
</dbReference>
<dbReference type="InterPro" id="IPR049362">
    <property type="entry name" value="TTI1_rpt"/>
</dbReference>
<dbReference type="OrthoDB" id="49511at2759"/>
<dbReference type="GeneID" id="109713762"/>
<dbReference type="Pfam" id="PF24181">
    <property type="entry name" value="TPR_TTI1_C"/>
    <property type="match status" value="1"/>
</dbReference>
<dbReference type="GO" id="GO:0005737">
    <property type="term" value="C:cytoplasm"/>
    <property type="evidence" value="ECO:0007669"/>
    <property type="project" value="TreeGrafter"/>
</dbReference>
<evidence type="ECO:0000313" key="4">
    <source>
        <dbReference type="RefSeq" id="XP_020093535.1"/>
    </source>
</evidence>
<reference evidence="3" key="1">
    <citation type="journal article" date="2015" name="Nat. Genet.">
        <title>The pineapple genome and the evolution of CAM photosynthesis.</title>
        <authorList>
            <person name="Ming R."/>
            <person name="VanBuren R."/>
            <person name="Wai C.M."/>
            <person name="Tang H."/>
            <person name="Schatz M.C."/>
            <person name="Bowers J.E."/>
            <person name="Lyons E."/>
            <person name="Wang M.L."/>
            <person name="Chen J."/>
            <person name="Biggers E."/>
            <person name="Zhang J."/>
            <person name="Huang L."/>
            <person name="Zhang L."/>
            <person name="Miao W."/>
            <person name="Zhang J."/>
            <person name="Ye Z."/>
            <person name="Miao C."/>
            <person name="Lin Z."/>
            <person name="Wang H."/>
            <person name="Zhou H."/>
            <person name="Yim W.C."/>
            <person name="Priest H.D."/>
            <person name="Zheng C."/>
            <person name="Woodhouse M."/>
            <person name="Edger P.P."/>
            <person name="Guyot R."/>
            <person name="Guo H.B."/>
            <person name="Guo H."/>
            <person name="Zheng G."/>
            <person name="Singh R."/>
            <person name="Sharma A."/>
            <person name="Min X."/>
            <person name="Zheng Y."/>
            <person name="Lee H."/>
            <person name="Gurtowski J."/>
            <person name="Sedlazeck F.J."/>
            <person name="Harkess A."/>
            <person name="McKain M.R."/>
            <person name="Liao Z."/>
            <person name="Fang J."/>
            <person name="Liu J."/>
            <person name="Zhang X."/>
            <person name="Zhang Q."/>
            <person name="Hu W."/>
            <person name="Qin Y."/>
            <person name="Wang K."/>
            <person name="Chen L.Y."/>
            <person name="Shirley N."/>
            <person name="Lin Y.R."/>
            <person name="Liu L.Y."/>
            <person name="Hernandez A.G."/>
            <person name="Wright C.L."/>
            <person name="Bulone V."/>
            <person name="Tuskan G.A."/>
            <person name="Heath K."/>
            <person name="Zee F."/>
            <person name="Moore P.H."/>
            <person name="Sunkar R."/>
            <person name="Leebens-Mack J.H."/>
            <person name="Mockler T."/>
            <person name="Bennetzen J.L."/>
            <person name="Freeling M."/>
            <person name="Sankoff D."/>
            <person name="Paterson A.H."/>
            <person name="Zhu X."/>
            <person name="Yang X."/>
            <person name="Smith J.A."/>
            <person name="Cushman J.C."/>
            <person name="Paull R.E."/>
            <person name="Yu Q."/>
        </authorList>
    </citation>
    <scope>NUCLEOTIDE SEQUENCE [LARGE SCALE GENOMIC DNA]</scope>
    <source>
        <strain evidence="3">cv. F153</strain>
    </source>
</reference>
<evidence type="ECO:0000313" key="3">
    <source>
        <dbReference type="Proteomes" id="UP000515123"/>
    </source>
</evidence>
<evidence type="ECO:0000259" key="2">
    <source>
        <dbReference type="Pfam" id="PF24181"/>
    </source>
</evidence>
<dbReference type="RefSeq" id="XP_020093535.1">
    <property type="nucleotide sequence ID" value="XM_020237946.1"/>
</dbReference>
<name>A0A6P5FK44_ANACO</name>
<dbReference type="PANTHER" id="PTHR18460">
    <property type="entry name" value="TEL2 INTERACTING PROTEIN 1 TTI1 FAMILY MEMBER"/>
    <property type="match status" value="1"/>
</dbReference>
<feature type="domain" description="TTI1 N-terminal TPR" evidence="1">
    <location>
        <begin position="203"/>
        <end position="447"/>
    </location>
</feature>
<gene>
    <name evidence="4" type="primary">LOC109713762</name>
</gene>